<dbReference type="PANTHER" id="PTHR33168">
    <property type="entry name" value="STRESS INDUCED PROTEIN-RELATED"/>
    <property type="match status" value="1"/>
</dbReference>
<name>A0ABR2D3D0_9ROSI</name>
<comment type="caution">
    <text evidence="1">The sequence shown here is derived from an EMBL/GenBank/DDBJ whole genome shotgun (WGS) entry which is preliminary data.</text>
</comment>
<sequence>MEGSWAREEELLSCWGRLKPWTRRKLRSLGNRITAAFRAKPPRPVGGFKYDPLSYAQNFDDGYEDDDPEGAVYRGFSSRYAAPSSRSVVDK</sequence>
<gene>
    <name evidence="1" type="ORF">V6N12_074845</name>
</gene>
<dbReference type="Proteomes" id="UP001472677">
    <property type="component" value="Unassembled WGS sequence"/>
</dbReference>
<organism evidence="1 2">
    <name type="scientific">Hibiscus sabdariffa</name>
    <name type="common">roselle</name>
    <dbReference type="NCBI Taxonomy" id="183260"/>
    <lineage>
        <taxon>Eukaryota</taxon>
        <taxon>Viridiplantae</taxon>
        <taxon>Streptophyta</taxon>
        <taxon>Embryophyta</taxon>
        <taxon>Tracheophyta</taxon>
        <taxon>Spermatophyta</taxon>
        <taxon>Magnoliopsida</taxon>
        <taxon>eudicotyledons</taxon>
        <taxon>Gunneridae</taxon>
        <taxon>Pentapetalae</taxon>
        <taxon>rosids</taxon>
        <taxon>malvids</taxon>
        <taxon>Malvales</taxon>
        <taxon>Malvaceae</taxon>
        <taxon>Malvoideae</taxon>
        <taxon>Hibiscus</taxon>
    </lineage>
</organism>
<protein>
    <submittedName>
        <fullName evidence="1">Uncharacterized protein</fullName>
    </submittedName>
</protein>
<keyword evidence="2" id="KW-1185">Reference proteome</keyword>
<proteinExistence type="predicted"/>
<evidence type="ECO:0000313" key="1">
    <source>
        <dbReference type="EMBL" id="KAK8528314.1"/>
    </source>
</evidence>
<reference evidence="1 2" key="1">
    <citation type="journal article" date="2024" name="G3 (Bethesda)">
        <title>Genome assembly of Hibiscus sabdariffa L. provides insights into metabolisms of medicinal natural products.</title>
        <authorList>
            <person name="Kim T."/>
        </authorList>
    </citation>
    <scope>NUCLEOTIDE SEQUENCE [LARGE SCALE GENOMIC DNA]</scope>
    <source>
        <strain evidence="1">TK-2024</strain>
        <tissue evidence="1">Old leaves</tissue>
    </source>
</reference>
<evidence type="ECO:0000313" key="2">
    <source>
        <dbReference type="Proteomes" id="UP001472677"/>
    </source>
</evidence>
<accession>A0ABR2D3D0</accession>
<dbReference type="EMBL" id="JBBPBM010000037">
    <property type="protein sequence ID" value="KAK8528314.1"/>
    <property type="molecule type" value="Genomic_DNA"/>
</dbReference>